<dbReference type="RefSeq" id="WP_002583976.1">
    <property type="nucleotide sequence ID" value="NZ_KB850998.1"/>
</dbReference>
<evidence type="ECO:0000256" key="7">
    <source>
        <dbReference type="ARBA" id="ARBA00034125"/>
    </source>
</evidence>
<dbReference type="GO" id="GO:0015744">
    <property type="term" value="P:succinate transport"/>
    <property type="evidence" value="ECO:0007669"/>
    <property type="project" value="TreeGrafter"/>
</dbReference>
<feature type="transmembrane region" description="Helical" evidence="8">
    <location>
        <begin position="51"/>
        <end position="71"/>
    </location>
</feature>
<dbReference type="Proteomes" id="UP000013085">
    <property type="component" value="Unassembled WGS sequence"/>
</dbReference>
<dbReference type="InterPro" id="IPR024528">
    <property type="entry name" value="ThrE_2"/>
</dbReference>
<comment type="caution">
    <text evidence="10">The sequence shown here is derived from an EMBL/GenBank/DDBJ whole genome shotgun (WGS) entry which is preliminary data.</text>
</comment>
<gene>
    <name evidence="10" type="ORF">HMPREF1090_00996</name>
</gene>
<accession>A0A0E2HSR9</accession>
<feature type="transmembrane region" description="Helical" evidence="8">
    <location>
        <begin position="111"/>
        <end position="135"/>
    </location>
</feature>
<comment type="similarity">
    <text evidence="7">Belongs to the ThrE exporter (TC 2.A.79) family.</text>
</comment>
<evidence type="ECO:0000256" key="3">
    <source>
        <dbReference type="ARBA" id="ARBA00022519"/>
    </source>
</evidence>
<feature type="domain" description="Threonine/Serine exporter ThrE" evidence="9">
    <location>
        <begin position="6"/>
        <end position="133"/>
    </location>
</feature>
<evidence type="ECO:0000259" key="9">
    <source>
        <dbReference type="Pfam" id="PF12821"/>
    </source>
</evidence>
<evidence type="ECO:0000256" key="4">
    <source>
        <dbReference type="ARBA" id="ARBA00022692"/>
    </source>
</evidence>
<keyword evidence="6 8" id="KW-0472">Membrane</keyword>
<name>A0A0E2HSR9_9FIRM</name>
<evidence type="ECO:0000313" key="11">
    <source>
        <dbReference type="Proteomes" id="UP000013085"/>
    </source>
</evidence>
<evidence type="ECO:0000313" key="10">
    <source>
        <dbReference type="EMBL" id="ENZ18679.1"/>
    </source>
</evidence>
<keyword evidence="5 8" id="KW-1133">Transmembrane helix</keyword>
<dbReference type="PATRIC" id="fig|999408.3.peg.1065"/>
<sequence length="146" mass="15826">MVAAIQVAGSFMAVLSFGLVLEMPRKYLGWSGLTGGVCWLVYLLVKAGSGSMILGAFLASLSVALMGHLFARIFRAPVSVFLVPGILPLVPGTSIYNSVYYVIRNSREESMYYLVETLQIAGAIALAVFLMDSVFKLIGKKKRIKV</sequence>
<dbReference type="InterPro" id="IPR050539">
    <property type="entry name" value="ThrE_Dicarb/AminoAcid_Exp"/>
</dbReference>
<reference evidence="10 11" key="1">
    <citation type="submission" date="2013-01" db="EMBL/GenBank/DDBJ databases">
        <title>The Genome Sequence of Clostridium clostridioforme 90A8.</title>
        <authorList>
            <consortium name="The Broad Institute Genome Sequencing Platform"/>
            <person name="Earl A."/>
            <person name="Ward D."/>
            <person name="Feldgarden M."/>
            <person name="Gevers D."/>
            <person name="Courvalin P."/>
            <person name="Lambert T."/>
            <person name="Walker B."/>
            <person name="Young S.K."/>
            <person name="Zeng Q."/>
            <person name="Gargeya S."/>
            <person name="Fitzgerald M."/>
            <person name="Haas B."/>
            <person name="Abouelleil A."/>
            <person name="Alvarado L."/>
            <person name="Arachchi H.M."/>
            <person name="Berlin A.M."/>
            <person name="Chapman S.B."/>
            <person name="Dewar J."/>
            <person name="Goldberg J."/>
            <person name="Griggs A."/>
            <person name="Gujja S."/>
            <person name="Hansen M."/>
            <person name="Howarth C."/>
            <person name="Imamovic A."/>
            <person name="Larimer J."/>
            <person name="McCowan C."/>
            <person name="Murphy C."/>
            <person name="Neiman D."/>
            <person name="Pearson M."/>
            <person name="Priest M."/>
            <person name="Roberts A."/>
            <person name="Saif S."/>
            <person name="Shea T."/>
            <person name="Sisk P."/>
            <person name="Sykes S."/>
            <person name="Wortman J."/>
            <person name="Nusbaum C."/>
            <person name="Birren B."/>
        </authorList>
    </citation>
    <scope>NUCLEOTIDE SEQUENCE [LARGE SCALE GENOMIC DNA]</scope>
    <source>
        <strain evidence="10 11">90A8</strain>
    </source>
</reference>
<keyword evidence="4 8" id="KW-0812">Transmembrane</keyword>
<feature type="transmembrane region" description="Helical" evidence="8">
    <location>
        <begin position="78"/>
        <end position="99"/>
    </location>
</feature>
<dbReference type="Pfam" id="PF12821">
    <property type="entry name" value="ThrE_2"/>
    <property type="match status" value="1"/>
</dbReference>
<dbReference type="AlphaFoldDB" id="A0A0E2HSR9"/>
<evidence type="ECO:0000256" key="1">
    <source>
        <dbReference type="ARBA" id="ARBA00004651"/>
    </source>
</evidence>
<dbReference type="GO" id="GO:0005886">
    <property type="term" value="C:plasma membrane"/>
    <property type="evidence" value="ECO:0007669"/>
    <property type="project" value="UniProtKB-SubCell"/>
</dbReference>
<evidence type="ECO:0000256" key="6">
    <source>
        <dbReference type="ARBA" id="ARBA00023136"/>
    </source>
</evidence>
<feature type="transmembrane region" description="Helical" evidence="8">
    <location>
        <begin position="27"/>
        <end position="45"/>
    </location>
</feature>
<dbReference type="PANTHER" id="PTHR34390">
    <property type="entry name" value="UPF0442 PROTEIN YJJB-RELATED"/>
    <property type="match status" value="1"/>
</dbReference>
<dbReference type="GeneID" id="57964629"/>
<dbReference type="EMBL" id="AGYR01000007">
    <property type="protein sequence ID" value="ENZ18679.1"/>
    <property type="molecule type" value="Genomic_DNA"/>
</dbReference>
<keyword evidence="2" id="KW-1003">Cell membrane</keyword>
<evidence type="ECO:0000256" key="5">
    <source>
        <dbReference type="ARBA" id="ARBA00022989"/>
    </source>
</evidence>
<organism evidence="10 11">
    <name type="scientific">[Clostridium] clostridioforme 90A8</name>
    <dbReference type="NCBI Taxonomy" id="999408"/>
    <lineage>
        <taxon>Bacteria</taxon>
        <taxon>Bacillati</taxon>
        <taxon>Bacillota</taxon>
        <taxon>Clostridia</taxon>
        <taxon>Lachnospirales</taxon>
        <taxon>Lachnospiraceae</taxon>
        <taxon>Enterocloster</taxon>
    </lineage>
</organism>
<evidence type="ECO:0000256" key="2">
    <source>
        <dbReference type="ARBA" id="ARBA00022475"/>
    </source>
</evidence>
<dbReference type="HOGENOM" id="CLU_117642_0_0_9"/>
<evidence type="ECO:0000256" key="8">
    <source>
        <dbReference type="SAM" id="Phobius"/>
    </source>
</evidence>
<dbReference type="PANTHER" id="PTHR34390:SF1">
    <property type="entry name" value="SUCCINATE TRANSPORTER SUBUNIT YJJB-RELATED"/>
    <property type="match status" value="1"/>
</dbReference>
<protein>
    <recommendedName>
        <fullName evidence="9">Threonine/Serine exporter ThrE domain-containing protein</fullName>
    </recommendedName>
</protein>
<comment type="subcellular location">
    <subcellularLocation>
        <location evidence="1">Cell membrane</location>
        <topology evidence="1">Multi-pass membrane protein</topology>
    </subcellularLocation>
</comment>
<keyword evidence="3" id="KW-0997">Cell inner membrane</keyword>
<proteinExistence type="inferred from homology"/>